<keyword evidence="5" id="KW-0547">Nucleotide-binding</keyword>
<dbReference type="InterPro" id="IPR050173">
    <property type="entry name" value="ABC_transporter_C-like"/>
</dbReference>
<dbReference type="PROSITE" id="PS50929">
    <property type="entry name" value="ABC_TM1F"/>
    <property type="match status" value="2"/>
</dbReference>
<keyword evidence="6" id="KW-0067">ATP-binding</keyword>
<dbReference type="Gene3D" id="3.40.50.300">
    <property type="entry name" value="P-loop containing nucleotide triphosphate hydrolases"/>
    <property type="match status" value="2"/>
</dbReference>
<evidence type="ECO:0000256" key="4">
    <source>
        <dbReference type="ARBA" id="ARBA00022737"/>
    </source>
</evidence>
<dbReference type="CDD" id="cd18579">
    <property type="entry name" value="ABC_6TM_ABCC_D1"/>
    <property type="match status" value="1"/>
</dbReference>
<dbReference type="PROSITE" id="PS50893">
    <property type="entry name" value="ABC_TRANSPORTER_2"/>
    <property type="match status" value="2"/>
</dbReference>
<dbReference type="Pfam" id="PF00005">
    <property type="entry name" value="ABC_tran"/>
    <property type="match status" value="2"/>
</dbReference>
<evidence type="ECO:0000313" key="14">
    <source>
        <dbReference type="Proteomes" id="UP001153636"/>
    </source>
</evidence>
<evidence type="ECO:0000256" key="5">
    <source>
        <dbReference type="ARBA" id="ARBA00022741"/>
    </source>
</evidence>
<name>A0A9P0G4C3_9CUCU</name>
<evidence type="ECO:0000256" key="2">
    <source>
        <dbReference type="ARBA" id="ARBA00022448"/>
    </source>
</evidence>
<evidence type="ECO:0000256" key="1">
    <source>
        <dbReference type="ARBA" id="ARBA00004141"/>
    </source>
</evidence>
<keyword evidence="7 10" id="KW-1133">Transmembrane helix</keyword>
<dbReference type="PANTHER" id="PTHR24223:SF448">
    <property type="entry name" value="FI20146P1-RELATED"/>
    <property type="match status" value="1"/>
</dbReference>
<feature type="domain" description="ABC transmembrane type-1" evidence="12">
    <location>
        <begin position="707"/>
        <end position="988"/>
    </location>
</feature>
<evidence type="ECO:0000256" key="8">
    <source>
        <dbReference type="ARBA" id="ARBA00023136"/>
    </source>
</evidence>
<evidence type="ECO:0000256" key="3">
    <source>
        <dbReference type="ARBA" id="ARBA00022692"/>
    </source>
</evidence>
<feature type="domain" description="ABC transmembrane type-1" evidence="12">
    <location>
        <begin position="90"/>
        <end position="372"/>
    </location>
</feature>
<feature type="region of interest" description="Disordered" evidence="9">
    <location>
        <begin position="1289"/>
        <end position="1311"/>
    </location>
</feature>
<accession>A0A9P0G4C3</accession>
<feature type="transmembrane region" description="Helical" evidence="10">
    <location>
        <begin position="751"/>
        <end position="774"/>
    </location>
</feature>
<dbReference type="Proteomes" id="UP001153636">
    <property type="component" value="Chromosome 11"/>
</dbReference>
<dbReference type="PROSITE" id="PS00211">
    <property type="entry name" value="ABC_TRANSPORTER_1"/>
    <property type="match status" value="2"/>
</dbReference>
<dbReference type="OrthoDB" id="6500128at2759"/>
<feature type="transmembrane region" description="Helical" evidence="10">
    <location>
        <begin position="819"/>
        <end position="840"/>
    </location>
</feature>
<keyword evidence="4" id="KW-0677">Repeat</keyword>
<keyword evidence="2" id="KW-0813">Transport</keyword>
<feature type="transmembrane region" description="Helical" evidence="10">
    <location>
        <begin position="315"/>
        <end position="337"/>
    </location>
</feature>
<feature type="domain" description="ABC transporter" evidence="11">
    <location>
        <begin position="422"/>
        <end position="643"/>
    </location>
</feature>
<dbReference type="FunFam" id="3.40.50.300:FF:000163">
    <property type="entry name" value="Multidrug resistance-associated protein member 4"/>
    <property type="match status" value="1"/>
</dbReference>
<dbReference type="EMBL" id="OV651823">
    <property type="protein sequence ID" value="CAH1101539.1"/>
    <property type="molecule type" value="Genomic_DNA"/>
</dbReference>
<dbReference type="SUPFAM" id="SSF90123">
    <property type="entry name" value="ABC transporter transmembrane region"/>
    <property type="match status" value="2"/>
</dbReference>
<dbReference type="InterPro" id="IPR017871">
    <property type="entry name" value="ABC_transporter-like_CS"/>
</dbReference>
<reference evidence="13" key="1">
    <citation type="submission" date="2022-01" db="EMBL/GenBank/DDBJ databases">
        <authorList>
            <person name="King R."/>
        </authorList>
    </citation>
    <scope>NUCLEOTIDE SEQUENCE</scope>
</reference>
<dbReference type="Pfam" id="PF00664">
    <property type="entry name" value="ABC_membrane"/>
    <property type="match status" value="2"/>
</dbReference>
<dbReference type="Gene3D" id="1.20.1560.10">
    <property type="entry name" value="ABC transporter type 1, transmembrane domain"/>
    <property type="match status" value="2"/>
</dbReference>
<dbReference type="InterPro" id="IPR044726">
    <property type="entry name" value="ABCC_6TM_D2"/>
</dbReference>
<dbReference type="CDD" id="cd03244">
    <property type="entry name" value="ABCC_MRP_domain2"/>
    <property type="match status" value="1"/>
</dbReference>
<dbReference type="InterPro" id="IPR044746">
    <property type="entry name" value="ABCC_6TM_D1"/>
</dbReference>
<sequence length="1311" mass="147819">MDDTFREHRIREPHPLEKHFLWRLFFCWFPPFIIKGLKQEINEDNLYSTSKTLTSEYLGAKLEIAWDKELGKKKPSLLRAIFSVFKYELIGTAILRSLLDILKILQPIFISLLVSYFQSNEMGLNRSKIYIYSCLLITTAFCQIIAIHQNMLLVLSVGMKIRIATSALVYRKALRLSKTALAGITIGHLVNLISNDVGRFDVCCQFIHLLWLAPCEIIIIMILLYLYVGGAGLVGCIFLLAFVPFQPYMAKLTSNYRLRTALCTDERVRLMNDIIAGIQVIKMYTWEEPFELLVDRIRKLEITQIQHISMIRATMLSFSTILSRLAVYLCVFTFILSGYNVNAYFVFTVVSFYSFLRNSVILLFPQAVIQVAEARISISRIQSFLLIEEVDSDNRHLNLCESLSHVLSIQAQHEDSEVGILIRNAAIKWILSAPDHLLKDVNFEAGSNQLVALIGPVGGGKSTLLHVILKEVVPLRGEVEVNGSISYASQEPWVFGGSIRQNIIFGQVFDAEKYRKVIKVCALDKDFSNLPYGDRTVVGDRGATLSGGQKARINLARAVYKDADIYLLDDPLSAVDVLVGKQLFNNCILGYLKSKCIVLVTHQIHYLHSANSIYLLEDGTIRAPSSFEILKSSNKTFIGLLGSAKEEEQKRDLFRTRSKILNISSDSQPELIASVAEITKEERATGTISKKVYKSYMTAGGHWTKTVGVFSAFLLAQLFGSCTDVFLTAWVNSEQAKTRSVFFHEYSLLTYTFLIILVVIFAITRAVSFFKYSLRSSVRLHNSMFKKVLHSPISFFNANPSGRILNRFSKDIGSVDETVPLCMVDTIAIGLTVLGITIVIALVNPWIMIPTFVIFTIMYNIKKAFLKSSRNIKRVEAITRSPIFTHLTASLQGITTIRAFGAEEILCKEFDALQDNYTAASYLFMTASRGFGFWLDMHCIFYIALVIISLLFIQEESFGGNVGLSLTQAVTLAGMFQWGIRQWSELENQMTSVERVQEYTELSTEIDEHRIKPVKSWPQSGNVVFKNVSLKYTRDSSYVLNNLNFEVQSGEKVGIVGRTGAGKSSIIQALFRLMDFEGVIYIDELDSKTIKLKYLRSKISIIPQEPVLFSGTLRKNLDPFDEFDDEILWNVLEIVELKNAVDELPDGLDSTMIEGGSNFSLGQRQLLCLARAIIRNNKILVLDEATASVDPTTDDIIQNTIREKFFDCTVFTIAHRLPTIMDSDKILVIDGGRAVEFDHPYNLLLKKKGFFYNLVQETGNSMAADLFSVAEENYVNNVQSAQNLQSTQSAQNVQNVQNTTSVQNMQNPSIR</sequence>
<evidence type="ECO:0000313" key="13">
    <source>
        <dbReference type="EMBL" id="CAH1101539.1"/>
    </source>
</evidence>
<dbReference type="InterPro" id="IPR003593">
    <property type="entry name" value="AAA+_ATPase"/>
</dbReference>
<feature type="transmembrane region" description="Helical" evidence="10">
    <location>
        <begin position="232"/>
        <end position="250"/>
    </location>
</feature>
<feature type="transmembrane region" description="Helical" evidence="10">
    <location>
        <begin position="129"/>
        <end position="146"/>
    </location>
</feature>
<evidence type="ECO:0000256" key="9">
    <source>
        <dbReference type="SAM" id="MobiDB-lite"/>
    </source>
</evidence>
<dbReference type="SUPFAM" id="SSF52540">
    <property type="entry name" value="P-loop containing nucleoside triphosphate hydrolases"/>
    <property type="match status" value="2"/>
</dbReference>
<dbReference type="GO" id="GO:0016887">
    <property type="term" value="F:ATP hydrolysis activity"/>
    <property type="evidence" value="ECO:0007669"/>
    <property type="project" value="InterPro"/>
</dbReference>
<evidence type="ECO:0000256" key="10">
    <source>
        <dbReference type="SAM" id="Phobius"/>
    </source>
</evidence>
<feature type="transmembrane region" description="Helical" evidence="10">
    <location>
        <begin position="707"/>
        <end position="731"/>
    </location>
</feature>
<dbReference type="PANTHER" id="PTHR24223">
    <property type="entry name" value="ATP-BINDING CASSETTE SUB-FAMILY C"/>
    <property type="match status" value="1"/>
</dbReference>
<dbReference type="GO" id="GO:0140359">
    <property type="term" value="F:ABC-type transporter activity"/>
    <property type="evidence" value="ECO:0007669"/>
    <property type="project" value="InterPro"/>
</dbReference>
<feature type="domain" description="ABC transporter" evidence="11">
    <location>
        <begin position="1023"/>
        <end position="1256"/>
    </location>
</feature>
<dbReference type="InterPro" id="IPR011527">
    <property type="entry name" value="ABC1_TM_dom"/>
</dbReference>
<dbReference type="InterPro" id="IPR027417">
    <property type="entry name" value="P-loop_NTPase"/>
</dbReference>
<dbReference type="CDD" id="cd18580">
    <property type="entry name" value="ABC_6TM_ABCC_D2"/>
    <property type="match status" value="1"/>
</dbReference>
<comment type="subcellular location">
    <subcellularLocation>
        <location evidence="1">Membrane</location>
        <topology evidence="1">Multi-pass membrane protein</topology>
    </subcellularLocation>
</comment>
<dbReference type="GO" id="GO:0016020">
    <property type="term" value="C:membrane"/>
    <property type="evidence" value="ECO:0007669"/>
    <property type="project" value="UniProtKB-SubCell"/>
</dbReference>
<proteinExistence type="predicted"/>
<keyword evidence="3 10" id="KW-0812">Transmembrane</keyword>
<evidence type="ECO:0000259" key="11">
    <source>
        <dbReference type="PROSITE" id="PS50893"/>
    </source>
</evidence>
<dbReference type="SMART" id="SM00382">
    <property type="entry name" value="AAA"/>
    <property type="match status" value="2"/>
</dbReference>
<dbReference type="GO" id="GO:0005524">
    <property type="term" value="F:ATP binding"/>
    <property type="evidence" value="ECO:0007669"/>
    <property type="project" value="UniProtKB-KW"/>
</dbReference>
<feature type="transmembrane region" description="Helical" evidence="10">
    <location>
        <begin position="958"/>
        <end position="980"/>
    </location>
</feature>
<protein>
    <submittedName>
        <fullName evidence="13">Uncharacterized protein</fullName>
    </submittedName>
</protein>
<dbReference type="FunFam" id="1.20.1560.10:FF:000026">
    <property type="entry name" value="Multidrug resistance-associated protein lethal(2)03659"/>
    <property type="match status" value="1"/>
</dbReference>
<evidence type="ECO:0000259" key="12">
    <source>
        <dbReference type="PROSITE" id="PS50929"/>
    </source>
</evidence>
<dbReference type="InterPro" id="IPR003439">
    <property type="entry name" value="ABC_transporter-like_ATP-bd"/>
</dbReference>
<feature type="transmembrane region" description="Helical" evidence="10">
    <location>
        <begin position="152"/>
        <end position="170"/>
    </location>
</feature>
<dbReference type="CDD" id="cd03250">
    <property type="entry name" value="ABCC_MRP_domain1"/>
    <property type="match status" value="1"/>
</dbReference>
<dbReference type="FunFam" id="3.40.50.300:FF:000973">
    <property type="entry name" value="Multidrug resistance-associated protein 4"/>
    <property type="match status" value="1"/>
</dbReference>
<keyword evidence="14" id="KW-1185">Reference proteome</keyword>
<organism evidence="13 14">
    <name type="scientific">Psylliodes chrysocephalus</name>
    <dbReference type="NCBI Taxonomy" id="3402493"/>
    <lineage>
        <taxon>Eukaryota</taxon>
        <taxon>Metazoa</taxon>
        <taxon>Ecdysozoa</taxon>
        <taxon>Arthropoda</taxon>
        <taxon>Hexapoda</taxon>
        <taxon>Insecta</taxon>
        <taxon>Pterygota</taxon>
        <taxon>Neoptera</taxon>
        <taxon>Endopterygota</taxon>
        <taxon>Coleoptera</taxon>
        <taxon>Polyphaga</taxon>
        <taxon>Cucujiformia</taxon>
        <taxon>Chrysomeloidea</taxon>
        <taxon>Chrysomelidae</taxon>
        <taxon>Galerucinae</taxon>
        <taxon>Alticini</taxon>
        <taxon>Psylliodes</taxon>
    </lineage>
</organism>
<keyword evidence="8 10" id="KW-0472">Membrane</keyword>
<feature type="transmembrane region" description="Helical" evidence="10">
    <location>
        <begin position="931"/>
        <end position="952"/>
    </location>
</feature>
<evidence type="ECO:0000256" key="6">
    <source>
        <dbReference type="ARBA" id="ARBA00022840"/>
    </source>
</evidence>
<evidence type="ECO:0000256" key="7">
    <source>
        <dbReference type="ARBA" id="ARBA00022989"/>
    </source>
</evidence>
<dbReference type="InterPro" id="IPR036640">
    <property type="entry name" value="ABC1_TM_sf"/>
</dbReference>
<dbReference type="FunFam" id="1.20.1560.10:FF:000014">
    <property type="entry name" value="Multidrug resistance-associated protein member 4"/>
    <property type="match status" value="1"/>
</dbReference>
<gene>
    <name evidence="13" type="ORF">PSYICH_LOCUS2823</name>
</gene>